<gene>
    <name evidence="1" type="ORF">E2562_027470</name>
</gene>
<dbReference type="Proteomes" id="UP000479710">
    <property type="component" value="Unassembled WGS sequence"/>
</dbReference>
<proteinExistence type="predicted"/>
<dbReference type="EMBL" id="SPHZ02000009">
    <property type="protein sequence ID" value="KAF0900154.1"/>
    <property type="molecule type" value="Genomic_DNA"/>
</dbReference>
<evidence type="ECO:0000313" key="1">
    <source>
        <dbReference type="EMBL" id="KAF0900154.1"/>
    </source>
</evidence>
<evidence type="ECO:0000313" key="2">
    <source>
        <dbReference type="Proteomes" id="UP000479710"/>
    </source>
</evidence>
<comment type="caution">
    <text evidence="1">The sequence shown here is derived from an EMBL/GenBank/DDBJ whole genome shotgun (WGS) entry which is preliminary data.</text>
</comment>
<sequence>MGGKWEECPICLDGSGDRQGVLSGFFPRPNNGGVEWSGIQACMDLPRKHVFLIGIKVDRKSKHNMVGTSIDIHNLFQGIIIIYNNNYHFKKTCPSMTS</sequence>
<reference evidence="1 2" key="1">
    <citation type="submission" date="2019-11" db="EMBL/GenBank/DDBJ databases">
        <title>Whole genome sequence of Oryza granulata.</title>
        <authorList>
            <person name="Li W."/>
        </authorList>
    </citation>
    <scope>NUCLEOTIDE SEQUENCE [LARGE SCALE GENOMIC DNA]</scope>
    <source>
        <strain evidence="2">cv. Menghai</strain>
        <tissue evidence="1">Leaf</tissue>
    </source>
</reference>
<organism evidence="1 2">
    <name type="scientific">Oryza meyeriana var. granulata</name>
    <dbReference type="NCBI Taxonomy" id="110450"/>
    <lineage>
        <taxon>Eukaryota</taxon>
        <taxon>Viridiplantae</taxon>
        <taxon>Streptophyta</taxon>
        <taxon>Embryophyta</taxon>
        <taxon>Tracheophyta</taxon>
        <taxon>Spermatophyta</taxon>
        <taxon>Magnoliopsida</taxon>
        <taxon>Liliopsida</taxon>
        <taxon>Poales</taxon>
        <taxon>Poaceae</taxon>
        <taxon>BOP clade</taxon>
        <taxon>Oryzoideae</taxon>
        <taxon>Oryzeae</taxon>
        <taxon>Oryzinae</taxon>
        <taxon>Oryza</taxon>
        <taxon>Oryza meyeriana</taxon>
    </lineage>
</organism>
<keyword evidence="2" id="KW-1185">Reference proteome</keyword>
<dbReference type="AlphaFoldDB" id="A0A6G1CK64"/>
<accession>A0A6G1CK64</accession>
<protein>
    <submittedName>
        <fullName evidence="1">Uncharacterized protein</fullName>
    </submittedName>
</protein>
<name>A0A6G1CK64_9ORYZ</name>